<dbReference type="Gene3D" id="2.40.50.100">
    <property type="match status" value="1"/>
</dbReference>
<sequence length="155" mass="17290">MRKANFDMELVSNGRLEAQRKAVVPFRVQEQINAVYVTEGEKVAAGQVLGSVDAFTYKKRLDEANNTYQQAMIDVEDRLLGYGYQMADSLQIPENIMKMVRIRSNYNSAVIAVEEAKRNLEQTTITAPVSGVVANLEASIHNPSSACKKFLRCSI</sequence>
<dbReference type="AlphaFoldDB" id="A0A9J6ZRX8"/>
<reference evidence="2" key="1">
    <citation type="submission" date="2022-05" db="EMBL/GenBank/DDBJ databases">
        <authorList>
            <person name="Sun X."/>
        </authorList>
    </citation>
    <scope>NUCLEOTIDE SEQUENCE</scope>
    <source>
        <strain evidence="2">Ai-910</strain>
    </source>
</reference>
<accession>A0A9J6ZRX8</accession>
<dbReference type="Proteomes" id="UP001056426">
    <property type="component" value="Chromosome"/>
</dbReference>
<proteinExistence type="predicted"/>
<feature type="domain" description="Multidrug resistance protein MdtA-like barrel-sandwich hybrid" evidence="1">
    <location>
        <begin position="21"/>
        <end position="137"/>
    </location>
</feature>
<evidence type="ECO:0000313" key="3">
    <source>
        <dbReference type="Proteomes" id="UP001056426"/>
    </source>
</evidence>
<reference evidence="2" key="2">
    <citation type="submission" date="2022-06" db="EMBL/GenBank/DDBJ databases">
        <title>Xiashengella guii gen. nov. sp. nov., a bacterium isolated form anaerobic digestion tank.</title>
        <authorList>
            <person name="Huang H."/>
        </authorList>
    </citation>
    <scope>NUCLEOTIDE SEQUENCE</scope>
    <source>
        <strain evidence="2">Ai-910</strain>
    </source>
</reference>
<dbReference type="Gene3D" id="1.10.287.470">
    <property type="entry name" value="Helix hairpin bin"/>
    <property type="match status" value="1"/>
</dbReference>
<keyword evidence="3" id="KW-1185">Reference proteome</keyword>
<dbReference type="EMBL" id="CP098400">
    <property type="protein sequence ID" value="URW80350.1"/>
    <property type="molecule type" value="Genomic_DNA"/>
</dbReference>
<evidence type="ECO:0000313" key="2">
    <source>
        <dbReference type="EMBL" id="URW80350.1"/>
    </source>
</evidence>
<dbReference type="SUPFAM" id="SSF111369">
    <property type="entry name" value="HlyD-like secretion proteins"/>
    <property type="match status" value="1"/>
</dbReference>
<dbReference type="Pfam" id="PF25917">
    <property type="entry name" value="BSH_RND"/>
    <property type="match status" value="1"/>
</dbReference>
<name>A0A9J6ZRX8_9BACT</name>
<dbReference type="GO" id="GO:1990281">
    <property type="term" value="C:efflux pump complex"/>
    <property type="evidence" value="ECO:0007669"/>
    <property type="project" value="TreeGrafter"/>
</dbReference>
<gene>
    <name evidence="2" type="ORF">M9189_03150</name>
</gene>
<dbReference type="PANTHER" id="PTHR30469">
    <property type="entry name" value="MULTIDRUG RESISTANCE PROTEIN MDTA"/>
    <property type="match status" value="1"/>
</dbReference>
<dbReference type="GO" id="GO:0015562">
    <property type="term" value="F:efflux transmembrane transporter activity"/>
    <property type="evidence" value="ECO:0007669"/>
    <property type="project" value="TreeGrafter"/>
</dbReference>
<evidence type="ECO:0000259" key="1">
    <source>
        <dbReference type="Pfam" id="PF25917"/>
    </source>
</evidence>
<dbReference type="InterPro" id="IPR058625">
    <property type="entry name" value="MdtA-like_BSH"/>
</dbReference>
<dbReference type="RefSeq" id="WP_250724491.1">
    <property type="nucleotide sequence ID" value="NZ_CP098400.1"/>
</dbReference>
<organism evidence="2 3">
    <name type="scientific">Xiashengella succiniciproducens</name>
    <dbReference type="NCBI Taxonomy" id="2949635"/>
    <lineage>
        <taxon>Bacteria</taxon>
        <taxon>Pseudomonadati</taxon>
        <taxon>Bacteroidota</taxon>
        <taxon>Bacteroidia</taxon>
        <taxon>Marinilabiliales</taxon>
        <taxon>Marinilabiliaceae</taxon>
        <taxon>Xiashengella</taxon>
    </lineage>
</organism>
<protein>
    <recommendedName>
        <fullName evidence="1">Multidrug resistance protein MdtA-like barrel-sandwich hybrid domain-containing protein</fullName>
    </recommendedName>
</protein>
<dbReference type="KEGG" id="alkq:M9189_03150"/>